<dbReference type="RefSeq" id="WP_183545573.1">
    <property type="nucleotide sequence ID" value="NZ_JACHIQ010000001.1"/>
</dbReference>
<gene>
    <name evidence="2" type="ORF">HNP97_000015</name>
</gene>
<accession>A0A7J9RWD9</accession>
<feature type="domain" description="Periplasmic copper-binding protein NosD beta helix" evidence="1">
    <location>
        <begin position="172"/>
        <end position="373"/>
    </location>
</feature>
<sequence>MIKKCLLFLLLLLALESVNAVDIDYSNPTDVNIDGTDYHVFALINESGVYAVTTDFTNNTLSDNDIVLVIKDTENVVLDCNNMFFSTNTTNSPYIIYAYNSSNVTVKNLNANWSSDTIFVKDVNDFTLENSEIISEGYSIELQESYGSKILENTFTAMKYDGSIVFDDTIENSTISGNTINMVSTVTVANGICGDHGIINSTIEDNIISINSTVGTAYGIRAYWDNIVNSTIKNNVIDLYSADNAYGIYSQYSTNNEITGNTINITLTTSDAYGICAYYNSTNNIISGNNITANATDDAYGIYSKYSTNNEITGNTINTTSTTLDTYGICAYYNFTNNIISGNNITANATDDAYGICSYDEDITNVTIEDNVFDLSSDYETYCIYACYYIYNTSMAENNITANGYDGSYFIYTDYNDLIGSKIKNNEITIISNDGDAYCIYPCAVMGSVVSGNTITAYGEDCACGIYADDVGLVNSTIESNLFNISSNTSDSECIYSNCDILNTIISGNTFISESNGDAYCIYAYDNFENSTISENNITVDAYNDSYGIYACQWGMANSTILGNNITLNSRDDCAYGIFVCESVENSTISGNNITADSYGYSVGFWTKKQLVNSTINDNIIDVNTSNEDSYGIRTSYGIENTVISGNNISSVATIKHAYGISSVNNNVINSTVEYNTIYTVSRLLSIGIYNTMCIENATINGNNITVKSDYEAQAIEAWININKSVISGNNITAESINSKSCGICAHEEDIINSTILGNTMALNSTSNYAYGIFAENNLTNSVIFENVITADSFFDAYGICVNNGDIVNTTFLGNKITLNSTKYSLGIYGSYGINLTILGNNITADAYEDAYGIYPYRSITNSTISENILRINGSNYACGIFTNKNIVSTVVSGNNITTTSEYGTTFDIGEFVFNSTLCNNTAHYICIYGDNNTISSNTLVDKYYTSMYIYGNTNEIFNNSIFNNTSDENEDYFEDIGSKMYVEGDYNTISSNVLHDAWAYSHIEFYGNNTTISSNTVDFYVYLKGNNNTVSSNVLHNDKYGDAHMGVYGNNNTISSNNVDDNIRTVGQYTLISSNTVINASYDAIDFNGDPDNELDAYATVFNNTVLASKVGIWLDNCFEDYSNITQNTVYADEYPIIIGDNITGCNIYLNNFIYTGNSSNISEIMPNTTVNNSLVSPFEIEYKYNGNTYSNFLGNYWSDYSGTDADSNGIGDTSYLYGCDYEGTYYKEYYDIEYLENDTFPLIDMWNNGEIGNYVAPTTSSSHSSSGGRSYDSDISDEIESKVIKNFVSSAAVIYGNEIDQQYAEELRERIQNAEGFKISGNAVIVGGPNANGFAKEYNSQFEMPISNDYPGENKGVIQVLKVHGSSINIIQSYTIAYIAGSDRLGTQAALEYFKTLDELPEGPIMIEWTANGPVVVE</sequence>
<organism evidence="2 3">
    <name type="scientific">Methanococcus maripaludis</name>
    <name type="common">Methanococcus deltae</name>
    <dbReference type="NCBI Taxonomy" id="39152"/>
    <lineage>
        <taxon>Archaea</taxon>
        <taxon>Methanobacteriati</taxon>
        <taxon>Methanobacteriota</taxon>
        <taxon>Methanomada group</taxon>
        <taxon>Methanococci</taxon>
        <taxon>Methanococcales</taxon>
        <taxon>Methanococcaceae</taxon>
        <taxon>Methanococcus</taxon>
    </lineage>
</organism>
<dbReference type="Pfam" id="PF05048">
    <property type="entry name" value="NosD"/>
    <property type="match status" value="2"/>
</dbReference>
<comment type="caution">
    <text evidence="2">The sequence shown here is derived from an EMBL/GenBank/DDBJ whole genome shotgun (WGS) entry which is preliminary data.</text>
</comment>
<dbReference type="InterPro" id="IPR007742">
    <property type="entry name" value="NosD_dom"/>
</dbReference>
<dbReference type="SUPFAM" id="SSF51126">
    <property type="entry name" value="Pectin lyase-like"/>
    <property type="match status" value="3"/>
</dbReference>
<dbReference type="InterPro" id="IPR011050">
    <property type="entry name" value="Pectin_lyase_fold/virulence"/>
</dbReference>
<name>A0A7J9RWD9_METMI</name>
<evidence type="ECO:0000259" key="1">
    <source>
        <dbReference type="Pfam" id="PF05048"/>
    </source>
</evidence>
<evidence type="ECO:0000313" key="3">
    <source>
        <dbReference type="Proteomes" id="UP000584706"/>
    </source>
</evidence>
<dbReference type="Gene3D" id="2.160.20.10">
    <property type="entry name" value="Single-stranded right-handed beta-helix, Pectin lyase-like"/>
    <property type="match status" value="1"/>
</dbReference>
<evidence type="ECO:0000313" key="2">
    <source>
        <dbReference type="EMBL" id="MBB6066525.1"/>
    </source>
</evidence>
<feature type="domain" description="Periplasmic copper-binding protein NosD beta helix" evidence="1">
    <location>
        <begin position="964"/>
        <end position="1204"/>
    </location>
</feature>
<reference evidence="2 3" key="1">
    <citation type="submission" date="2020-08" db="EMBL/GenBank/DDBJ databases">
        <title>Genomic Encyclopedia of Type Strains, Phase IV (KMG-V): Genome sequencing to study the core and pangenomes of soil and plant-associated prokaryotes.</title>
        <authorList>
            <person name="Whitman W."/>
        </authorList>
    </citation>
    <scope>NUCLEOTIDE SEQUENCE [LARGE SCALE GENOMIC DNA]</scope>
    <source>
        <strain evidence="2 3">DSM 7078</strain>
    </source>
</reference>
<dbReference type="InterPro" id="IPR006626">
    <property type="entry name" value="PbH1"/>
</dbReference>
<dbReference type="Proteomes" id="UP000584706">
    <property type="component" value="Unassembled WGS sequence"/>
</dbReference>
<proteinExistence type="predicted"/>
<dbReference type="SMART" id="SM00710">
    <property type="entry name" value="PbH1"/>
    <property type="match status" value="23"/>
</dbReference>
<dbReference type="EMBL" id="JACHIQ010000001">
    <property type="protein sequence ID" value="MBB6066525.1"/>
    <property type="molecule type" value="Genomic_DNA"/>
</dbReference>
<dbReference type="InterPro" id="IPR012334">
    <property type="entry name" value="Pectin_lyas_fold"/>
</dbReference>
<protein>
    <recommendedName>
        <fullName evidence="1">Periplasmic copper-binding protein NosD beta helix domain-containing protein</fullName>
    </recommendedName>
</protein>